<protein>
    <submittedName>
        <fullName evidence="1">11286_t:CDS:1</fullName>
    </submittedName>
</protein>
<dbReference type="Proteomes" id="UP000789570">
    <property type="component" value="Unassembled WGS sequence"/>
</dbReference>
<sequence length="56" mass="6440">MSFSEELLLSPLSNIIVHLSGNHQITEELKIEEKSIQTTITKMIARPYKNSKQQEL</sequence>
<name>A0A9N8VS70_9GLOM</name>
<accession>A0A9N8VS70</accession>
<gene>
    <name evidence="1" type="ORF">FCALED_LOCUS1638</name>
</gene>
<comment type="caution">
    <text evidence="1">The sequence shown here is derived from an EMBL/GenBank/DDBJ whole genome shotgun (WGS) entry which is preliminary data.</text>
</comment>
<evidence type="ECO:0000313" key="1">
    <source>
        <dbReference type="EMBL" id="CAG8458818.1"/>
    </source>
</evidence>
<reference evidence="1" key="1">
    <citation type="submission" date="2021-06" db="EMBL/GenBank/DDBJ databases">
        <authorList>
            <person name="Kallberg Y."/>
            <person name="Tangrot J."/>
            <person name="Rosling A."/>
        </authorList>
    </citation>
    <scope>NUCLEOTIDE SEQUENCE</scope>
    <source>
        <strain evidence="1">UK204</strain>
    </source>
</reference>
<proteinExistence type="predicted"/>
<dbReference type="AlphaFoldDB" id="A0A9N8VS70"/>
<keyword evidence="2" id="KW-1185">Reference proteome</keyword>
<dbReference type="EMBL" id="CAJVPQ010000219">
    <property type="protein sequence ID" value="CAG8458818.1"/>
    <property type="molecule type" value="Genomic_DNA"/>
</dbReference>
<evidence type="ECO:0000313" key="2">
    <source>
        <dbReference type="Proteomes" id="UP000789570"/>
    </source>
</evidence>
<organism evidence="1 2">
    <name type="scientific">Funneliformis caledonium</name>
    <dbReference type="NCBI Taxonomy" id="1117310"/>
    <lineage>
        <taxon>Eukaryota</taxon>
        <taxon>Fungi</taxon>
        <taxon>Fungi incertae sedis</taxon>
        <taxon>Mucoromycota</taxon>
        <taxon>Glomeromycotina</taxon>
        <taxon>Glomeromycetes</taxon>
        <taxon>Glomerales</taxon>
        <taxon>Glomeraceae</taxon>
        <taxon>Funneliformis</taxon>
    </lineage>
</organism>